<dbReference type="EMBL" id="QEFC01001220">
    <property type="protein sequence ID" value="KAE9458979.1"/>
    <property type="molecule type" value="Genomic_DNA"/>
</dbReference>
<dbReference type="OrthoDB" id="959057at2759"/>
<evidence type="ECO:0000256" key="1">
    <source>
        <dbReference type="ARBA" id="ARBA00008668"/>
    </source>
</evidence>
<organism evidence="2 3">
    <name type="scientific">Rhododendron williamsianum</name>
    <dbReference type="NCBI Taxonomy" id="262921"/>
    <lineage>
        <taxon>Eukaryota</taxon>
        <taxon>Viridiplantae</taxon>
        <taxon>Streptophyta</taxon>
        <taxon>Embryophyta</taxon>
        <taxon>Tracheophyta</taxon>
        <taxon>Spermatophyta</taxon>
        <taxon>Magnoliopsida</taxon>
        <taxon>eudicotyledons</taxon>
        <taxon>Gunneridae</taxon>
        <taxon>Pentapetalae</taxon>
        <taxon>asterids</taxon>
        <taxon>Ericales</taxon>
        <taxon>Ericaceae</taxon>
        <taxon>Ericoideae</taxon>
        <taxon>Rhodoreae</taxon>
        <taxon>Rhododendron</taxon>
    </lineage>
</organism>
<accession>A0A6A4LU46</accession>
<dbReference type="PANTHER" id="PTHR22835:SF517">
    <property type="entry name" value="GDSL-LIKE LIPASE_ACYLHYDROLASE FAMILY PROTEIN, EXPRESSED"/>
    <property type="match status" value="1"/>
</dbReference>
<name>A0A6A4LU46_9ERIC</name>
<dbReference type="AlphaFoldDB" id="A0A6A4LU46"/>
<dbReference type="InterPro" id="IPR036514">
    <property type="entry name" value="SGNH_hydro_sf"/>
</dbReference>
<evidence type="ECO:0000313" key="2">
    <source>
        <dbReference type="EMBL" id="KAE9458979.1"/>
    </source>
</evidence>
<feature type="non-terminal residue" evidence="2">
    <location>
        <position position="1"/>
    </location>
</feature>
<comment type="similarity">
    <text evidence="1">Belongs to the 'GDSL' lipolytic enzyme family.</text>
</comment>
<dbReference type="Gene3D" id="3.40.50.1110">
    <property type="entry name" value="SGNH hydrolase"/>
    <property type="match status" value="1"/>
</dbReference>
<protein>
    <submittedName>
        <fullName evidence="2">Uncharacterized protein</fullName>
    </submittedName>
</protein>
<dbReference type="PANTHER" id="PTHR22835">
    <property type="entry name" value="ZINC FINGER FYVE DOMAIN CONTAINING PROTEIN"/>
    <property type="match status" value="1"/>
</dbReference>
<sequence length="104" mass="11555">MSNKGWQEGVRDEQRNGRCEADLMGDGRKGGGFDFYSTQKACCGTGGDYNFSFITKMYGDPGILVCQNLSKHLSSDGVHLIEEAYKRMVGWLIDDILPKLHCSV</sequence>
<dbReference type="Proteomes" id="UP000428333">
    <property type="component" value="Linkage Group LG05"/>
</dbReference>
<comment type="caution">
    <text evidence="2">The sequence shown here is derived from an EMBL/GenBank/DDBJ whole genome shotgun (WGS) entry which is preliminary data.</text>
</comment>
<proteinExistence type="inferred from homology"/>
<evidence type="ECO:0000313" key="3">
    <source>
        <dbReference type="Proteomes" id="UP000428333"/>
    </source>
</evidence>
<gene>
    <name evidence="2" type="ORF">C3L33_09117</name>
</gene>
<keyword evidence="3" id="KW-1185">Reference proteome</keyword>
<reference evidence="2 3" key="1">
    <citation type="journal article" date="2019" name="Genome Biol. Evol.">
        <title>The Rhododendron genome and chromosomal organization provide insight into shared whole-genome duplications across the heath family (Ericaceae).</title>
        <authorList>
            <person name="Soza V.L."/>
            <person name="Lindsley D."/>
            <person name="Waalkes A."/>
            <person name="Ramage E."/>
            <person name="Patwardhan R.P."/>
            <person name="Burton J.N."/>
            <person name="Adey A."/>
            <person name="Kumar A."/>
            <person name="Qiu R."/>
            <person name="Shendure J."/>
            <person name="Hall B."/>
        </authorList>
    </citation>
    <scope>NUCLEOTIDE SEQUENCE [LARGE SCALE GENOMIC DNA]</scope>
    <source>
        <strain evidence="2">RSF 1966-606</strain>
    </source>
</reference>